<keyword evidence="2" id="KW-0238">DNA-binding</keyword>
<dbReference type="Proteomes" id="UP001595859">
    <property type="component" value="Unassembled WGS sequence"/>
</dbReference>
<dbReference type="SUPFAM" id="SSF52540">
    <property type="entry name" value="P-loop containing nucleoside triphosphate hydrolases"/>
    <property type="match status" value="1"/>
</dbReference>
<dbReference type="PROSITE" id="PS50043">
    <property type="entry name" value="HTH_LUXR_2"/>
    <property type="match status" value="1"/>
</dbReference>
<dbReference type="CDD" id="cd06170">
    <property type="entry name" value="LuxR_C_like"/>
    <property type="match status" value="1"/>
</dbReference>
<sequence>MTPILDDATTRHLDALAADPRTHVSVVAPGGYGKTTLLHHLAAVLGATVHTGSFGQVTGDVLLVDDVHLLDDADLAGLRESAARTRLVVAARPWPRSAALAGLLDLAQEQLIPAPFTKEQVRACLPAGRRTEALAEFVHTETGGVPGFVARLARTLDGQKPEVPVAALAEFRPELARLDDDVLRFMLAADAGVGLHLDLLVDLLDRDAAAVGEIVEAARSTGLVGTAGALLPIARRAIRALVPVERRVWMRQRLAELQLARGGQVLALVRPLLGTGIGGDAAATAFEAAAAEALPVDPALSARLYEAAVTAGRPPLQVGARRAEALALAGDLDGALRLADEVITTESAARRRHAAGVAAAALAHRGQLFRSAQLYRWSGAEEGKHFATLGLLGIGDLADARELAAKTSSDGPPTSLSSALTLMTNGLHESVAGTPTTALSMMVRAAGLLEPVGRGVLLPDSPAALGALLALHYGELSTASSLLDRAVAAGTGGAPLATRHQLLRTWITMVRGNLTAAAEQLTALRGTHLEPRDWLFAVAMELGVARRAGDTNTLGRAWLQAGEALLRHPMDLFTILPLGELMVAAARLREEARLSAHLDQARTLLKELGDPPLWATPLWWGGLHAAVIADDAEVAGEHVEAMERAAAKDEQFGMVAAAGRCWVELMAGKVDPDAVEDAARGLHAAGFTWDGARLAGRAATRTSDRKAMVRLLDCARLLQGKPVARRMPDEPSDVPAVTLSERELQVAELVVSGLTYKDVGDRLFISAKTVEHHVARMRQRLGAASRSELLSQLRTLVGSPGARG</sequence>
<gene>
    <name evidence="5" type="ORF">ACFPCV_31360</name>
</gene>
<dbReference type="InterPro" id="IPR036388">
    <property type="entry name" value="WH-like_DNA-bd_sf"/>
</dbReference>
<dbReference type="RefSeq" id="WP_378060180.1">
    <property type="nucleotide sequence ID" value="NZ_JBHSIS010000022.1"/>
</dbReference>
<evidence type="ECO:0000256" key="2">
    <source>
        <dbReference type="ARBA" id="ARBA00023125"/>
    </source>
</evidence>
<dbReference type="PANTHER" id="PTHR44688">
    <property type="entry name" value="DNA-BINDING TRANSCRIPTIONAL ACTIVATOR DEVR_DOSR"/>
    <property type="match status" value="1"/>
</dbReference>
<dbReference type="InterPro" id="IPR016032">
    <property type="entry name" value="Sig_transdc_resp-reg_C-effctor"/>
</dbReference>
<evidence type="ECO:0000256" key="1">
    <source>
        <dbReference type="ARBA" id="ARBA00023015"/>
    </source>
</evidence>
<feature type="domain" description="HTH luxR-type" evidence="4">
    <location>
        <begin position="732"/>
        <end position="797"/>
    </location>
</feature>
<accession>A0ABV9S8F1</accession>
<dbReference type="PROSITE" id="PS00622">
    <property type="entry name" value="HTH_LUXR_1"/>
    <property type="match status" value="1"/>
</dbReference>
<organism evidence="5 6">
    <name type="scientific">Actinophytocola glycyrrhizae</name>
    <dbReference type="NCBI Taxonomy" id="2044873"/>
    <lineage>
        <taxon>Bacteria</taxon>
        <taxon>Bacillati</taxon>
        <taxon>Actinomycetota</taxon>
        <taxon>Actinomycetes</taxon>
        <taxon>Pseudonocardiales</taxon>
        <taxon>Pseudonocardiaceae</taxon>
    </lineage>
</organism>
<dbReference type="EMBL" id="JBHSIS010000022">
    <property type="protein sequence ID" value="MFC4858020.1"/>
    <property type="molecule type" value="Genomic_DNA"/>
</dbReference>
<proteinExistence type="predicted"/>
<dbReference type="Pfam" id="PF00196">
    <property type="entry name" value="GerE"/>
    <property type="match status" value="1"/>
</dbReference>
<keyword evidence="1" id="KW-0805">Transcription regulation</keyword>
<dbReference type="SUPFAM" id="SSF46894">
    <property type="entry name" value="C-terminal effector domain of the bipartite response regulators"/>
    <property type="match status" value="1"/>
</dbReference>
<evidence type="ECO:0000313" key="6">
    <source>
        <dbReference type="Proteomes" id="UP001595859"/>
    </source>
</evidence>
<dbReference type="InterPro" id="IPR027417">
    <property type="entry name" value="P-loop_NTPase"/>
</dbReference>
<keyword evidence="6" id="KW-1185">Reference proteome</keyword>
<comment type="caution">
    <text evidence="5">The sequence shown here is derived from an EMBL/GenBank/DDBJ whole genome shotgun (WGS) entry which is preliminary data.</text>
</comment>
<name>A0ABV9S8F1_9PSEU</name>
<dbReference type="PRINTS" id="PR00038">
    <property type="entry name" value="HTHLUXR"/>
</dbReference>
<evidence type="ECO:0000313" key="5">
    <source>
        <dbReference type="EMBL" id="MFC4858020.1"/>
    </source>
</evidence>
<dbReference type="InterPro" id="IPR000792">
    <property type="entry name" value="Tscrpt_reg_LuxR_C"/>
</dbReference>
<protein>
    <submittedName>
        <fullName evidence="5">LuxR C-terminal-related transcriptional regulator</fullName>
    </submittedName>
</protein>
<dbReference type="SMART" id="SM00421">
    <property type="entry name" value="HTH_LUXR"/>
    <property type="match status" value="1"/>
</dbReference>
<keyword evidence="3" id="KW-0804">Transcription</keyword>
<reference evidence="6" key="1">
    <citation type="journal article" date="2019" name="Int. J. Syst. Evol. Microbiol.">
        <title>The Global Catalogue of Microorganisms (GCM) 10K type strain sequencing project: providing services to taxonomists for standard genome sequencing and annotation.</title>
        <authorList>
            <consortium name="The Broad Institute Genomics Platform"/>
            <consortium name="The Broad Institute Genome Sequencing Center for Infectious Disease"/>
            <person name="Wu L."/>
            <person name="Ma J."/>
        </authorList>
    </citation>
    <scope>NUCLEOTIDE SEQUENCE [LARGE SCALE GENOMIC DNA]</scope>
    <source>
        <strain evidence="6">ZS-22-S1</strain>
    </source>
</reference>
<evidence type="ECO:0000256" key="3">
    <source>
        <dbReference type="ARBA" id="ARBA00023163"/>
    </source>
</evidence>
<dbReference type="Gene3D" id="1.10.10.10">
    <property type="entry name" value="Winged helix-like DNA-binding domain superfamily/Winged helix DNA-binding domain"/>
    <property type="match status" value="1"/>
</dbReference>
<dbReference type="PANTHER" id="PTHR44688:SF16">
    <property type="entry name" value="DNA-BINDING TRANSCRIPTIONAL ACTIVATOR DEVR_DOSR"/>
    <property type="match status" value="1"/>
</dbReference>
<evidence type="ECO:0000259" key="4">
    <source>
        <dbReference type="PROSITE" id="PS50043"/>
    </source>
</evidence>